<keyword evidence="2" id="KW-1185">Reference proteome</keyword>
<dbReference type="Proteomes" id="UP000770785">
    <property type="component" value="Unassembled WGS sequence"/>
</dbReference>
<comment type="caution">
    <text evidence="1">The sequence shown here is derived from an EMBL/GenBank/DDBJ whole genome shotgun (WGS) entry which is preliminary data.</text>
</comment>
<name>A0ABX0XGY6_9BACT</name>
<evidence type="ECO:0000313" key="2">
    <source>
        <dbReference type="Proteomes" id="UP000770785"/>
    </source>
</evidence>
<accession>A0ABX0XGY6</accession>
<proteinExistence type="predicted"/>
<protein>
    <submittedName>
        <fullName evidence="1">Uncharacterized protein</fullName>
    </submittedName>
</protein>
<dbReference type="EMBL" id="JAATJH010000008">
    <property type="protein sequence ID" value="NJC28038.1"/>
    <property type="molecule type" value="Genomic_DNA"/>
</dbReference>
<sequence>MSTFLEQLPDLRISTLLAEGKSSFYLAAPTTFPGGVGMARFSLPDVVGTKELLPNQSIDVFPNPVSGPVFRVRFDRRYAGQSFDYRIIDAVGRSLRSGTWWLLRRRRYPWLI</sequence>
<reference evidence="1 2" key="1">
    <citation type="submission" date="2020-03" db="EMBL/GenBank/DDBJ databases">
        <title>Genomic Encyclopedia of Type Strains, Phase IV (KMG-IV): sequencing the most valuable type-strain genomes for metagenomic binning, comparative biology and taxonomic classification.</title>
        <authorList>
            <person name="Goeker M."/>
        </authorList>
    </citation>
    <scope>NUCLEOTIDE SEQUENCE [LARGE SCALE GENOMIC DNA]</scope>
    <source>
        <strain evidence="1 2">DSM 105096</strain>
    </source>
</reference>
<organism evidence="1 2">
    <name type="scientific">Neolewinella antarctica</name>
    <dbReference type="NCBI Taxonomy" id="442734"/>
    <lineage>
        <taxon>Bacteria</taxon>
        <taxon>Pseudomonadati</taxon>
        <taxon>Bacteroidota</taxon>
        <taxon>Saprospiria</taxon>
        <taxon>Saprospirales</taxon>
        <taxon>Lewinellaceae</taxon>
        <taxon>Neolewinella</taxon>
    </lineage>
</organism>
<evidence type="ECO:0000313" key="1">
    <source>
        <dbReference type="EMBL" id="NJC28038.1"/>
    </source>
</evidence>
<dbReference type="RefSeq" id="WP_168039704.1">
    <property type="nucleotide sequence ID" value="NZ_JAATJH010000008.1"/>
</dbReference>
<gene>
    <name evidence="1" type="ORF">GGR27_003557</name>
</gene>